<feature type="region of interest" description="Disordered" evidence="1">
    <location>
        <begin position="1"/>
        <end position="26"/>
    </location>
</feature>
<evidence type="ECO:0000313" key="3">
    <source>
        <dbReference type="Proteomes" id="UP000028725"/>
    </source>
</evidence>
<gene>
    <name evidence="2" type="ORF">DB31_0172</name>
</gene>
<reference evidence="2 3" key="1">
    <citation type="submission" date="2014-04" db="EMBL/GenBank/DDBJ databases">
        <title>Genome assembly of Hyalangium minutum DSM 14724.</title>
        <authorList>
            <person name="Sharma G."/>
            <person name="Subramanian S."/>
        </authorList>
    </citation>
    <scope>NUCLEOTIDE SEQUENCE [LARGE SCALE GENOMIC DNA]</scope>
    <source>
        <strain evidence="2 3">DSM 14724</strain>
    </source>
</reference>
<dbReference type="Proteomes" id="UP000028725">
    <property type="component" value="Unassembled WGS sequence"/>
</dbReference>
<dbReference type="AlphaFoldDB" id="A0A085WW48"/>
<organism evidence="2 3">
    <name type="scientific">Hyalangium minutum</name>
    <dbReference type="NCBI Taxonomy" id="394096"/>
    <lineage>
        <taxon>Bacteria</taxon>
        <taxon>Pseudomonadati</taxon>
        <taxon>Myxococcota</taxon>
        <taxon>Myxococcia</taxon>
        <taxon>Myxococcales</taxon>
        <taxon>Cystobacterineae</taxon>
        <taxon>Archangiaceae</taxon>
        <taxon>Hyalangium</taxon>
    </lineage>
</organism>
<protein>
    <submittedName>
        <fullName evidence="2">Uncharacterized protein</fullName>
    </submittedName>
</protein>
<dbReference type="STRING" id="394096.DB31_0172"/>
<comment type="caution">
    <text evidence="2">The sequence shown here is derived from an EMBL/GenBank/DDBJ whole genome shotgun (WGS) entry which is preliminary data.</text>
</comment>
<keyword evidence="3" id="KW-1185">Reference proteome</keyword>
<evidence type="ECO:0000313" key="2">
    <source>
        <dbReference type="EMBL" id="KFE71911.1"/>
    </source>
</evidence>
<proteinExistence type="predicted"/>
<name>A0A085WW48_9BACT</name>
<evidence type="ECO:0000256" key="1">
    <source>
        <dbReference type="SAM" id="MobiDB-lite"/>
    </source>
</evidence>
<dbReference type="EMBL" id="JMCB01000001">
    <property type="protein sequence ID" value="KFE71911.1"/>
    <property type="molecule type" value="Genomic_DNA"/>
</dbReference>
<accession>A0A085WW48</accession>
<sequence length="39" mass="4253">MPQAVKKRTALSALHTAHPDESPRFMEGSVPKVLAILPK</sequence>